<organism evidence="1 2">
    <name type="scientific">Marinicella sediminis</name>
    <dbReference type="NCBI Taxonomy" id="1792834"/>
    <lineage>
        <taxon>Bacteria</taxon>
        <taxon>Pseudomonadati</taxon>
        <taxon>Pseudomonadota</taxon>
        <taxon>Gammaproteobacteria</taxon>
        <taxon>Lysobacterales</taxon>
        <taxon>Marinicellaceae</taxon>
        <taxon>Marinicella</taxon>
    </lineage>
</organism>
<dbReference type="EMBL" id="JBHRTS010000004">
    <property type="protein sequence ID" value="MFC3194508.1"/>
    <property type="molecule type" value="Genomic_DNA"/>
</dbReference>
<evidence type="ECO:0000313" key="1">
    <source>
        <dbReference type="EMBL" id="MFC3194508.1"/>
    </source>
</evidence>
<comment type="caution">
    <text evidence="1">The sequence shown here is derived from an EMBL/GenBank/DDBJ whole genome shotgun (WGS) entry which is preliminary data.</text>
</comment>
<dbReference type="RefSeq" id="WP_077411213.1">
    <property type="nucleotide sequence ID" value="NZ_JBHRTS010000004.1"/>
</dbReference>
<keyword evidence="2" id="KW-1185">Reference proteome</keyword>
<name>A0ABV7J8P2_9GAMM</name>
<dbReference type="Proteomes" id="UP001595533">
    <property type="component" value="Unassembled WGS sequence"/>
</dbReference>
<protein>
    <submittedName>
        <fullName evidence="1">Uncharacterized protein</fullName>
    </submittedName>
</protein>
<reference evidence="2" key="1">
    <citation type="journal article" date="2019" name="Int. J. Syst. Evol. Microbiol.">
        <title>The Global Catalogue of Microorganisms (GCM) 10K type strain sequencing project: providing services to taxonomists for standard genome sequencing and annotation.</title>
        <authorList>
            <consortium name="The Broad Institute Genomics Platform"/>
            <consortium name="The Broad Institute Genome Sequencing Center for Infectious Disease"/>
            <person name="Wu L."/>
            <person name="Ma J."/>
        </authorList>
    </citation>
    <scope>NUCLEOTIDE SEQUENCE [LARGE SCALE GENOMIC DNA]</scope>
    <source>
        <strain evidence="2">KCTC 42953</strain>
    </source>
</reference>
<sequence>MNNEEIKKFNEKKYFKLFLKELGQSTQCKSIKNGEALKSELDIICEFADGSIRGFELTECMDQNARHDLEKHSYSSEDIPSGGGTGNIKRIVAQKLSKTYTPDLPIELLVYSDQLSYLNFSGAKHELLDQGGFERGQFEKIWLMFVGEETGLIYERGVDCC</sequence>
<accession>A0ABV7J8P2</accession>
<gene>
    <name evidence="1" type="ORF">ACFODZ_09685</name>
</gene>
<evidence type="ECO:0000313" key="2">
    <source>
        <dbReference type="Proteomes" id="UP001595533"/>
    </source>
</evidence>
<proteinExistence type="predicted"/>